<protein>
    <recommendedName>
        <fullName evidence="4">Type I restriction modification DNA specificity domain-containing protein</fullName>
    </recommendedName>
</protein>
<accession>A0A086Z1M8</accession>
<proteinExistence type="inferred from homology"/>
<evidence type="ECO:0000256" key="1">
    <source>
        <dbReference type="ARBA" id="ARBA00010923"/>
    </source>
</evidence>
<dbReference type="RefSeq" id="WP_158336158.1">
    <property type="nucleotide sequence ID" value="NZ_CP011786.1"/>
</dbReference>
<dbReference type="AlphaFoldDB" id="A0A086Z1M8"/>
<evidence type="ECO:0000259" key="4">
    <source>
        <dbReference type="Pfam" id="PF01420"/>
    </source>
</evidence>
<dbReference type="Gene3D" id="3.90.220.20">
    <property type="entry name" value="DNA methylase specificity domains"/>
    <property type="match status" value="2"/>
</dbReference>
<keyword evidence="3" id="KW-0238">DNA-binding</keyword>
<dbReference type="eggNOG" id="COG0732">
    <property type="taxonomic scope" value="Bacteria"/>
</dbReference>
<comment type="caution">
    <text evidence="5">The sequence shown here is derived from an EMBL/GenBank/DDBJ whole genome shotgun (WGS) entry which is preliminary data.</text>
</comment>
<evidence type="ECO:0000313" key="6">
    <source>
        <dbReference type="Proteomes" id="UP000029015"/>
    </source>
</evidence>
<dbReference type="InterPro" id="IPR044946">
    <property type="entry name" value="Restrct_endonuc_typeI_TRD_sf"/>
</dbReference>
<dbReference type="SUPFAM" id="SSF116734">
    <property type="entry name" value="DNA methylase specificity domain"/>
    <property type="match status" value="2"/>
</dbReference>
<gene>
    <name evidence="5" type="ORF">BACT_1132</name>
</gene>
<dbReference type="Pfam" id="PF01420">
    <property type="entry name" value="Methylase_S"/>
    <property type="match status" value="2"/>
</dbReference>
<dbReference type="EMBL" id="JGYK01000001">
    <property type="protein sequence ID" value="KFI40428.1"/>
    <property type="molecule type" value="Genomic_DNA"/>
</dbReference>
<reference evidence="5 6" key="1">
    <citation type="submission" date="2014-03" db="EMBL/GenBank/DDBJ databases">
        <title>Genomics of Bifidobacteria.</title>
        <authorList>
            <person name="Ventura M."/>
            <person name="Milani C."/>
            <person name="Lugli G.A."/>
        </authorList>
    </citation>
    <scope>NUCLEOTIDE SEQUENCE [LARGE SCALE GENOMIC DNA]</scope>
    <source>
        <strain evidence="5 6">DSM 22766</strain>
    </source>
</reference>
<feature type="domain" description="Type I restriction modification DNA specificity" evidence="4">
    <location>
        <begin position="185"/>
        <end position="334"/>
    </location>
</feature>
<comment type="similarity">
    <text evidence="1">Belongs to the type-I restriction system S methylase family.</text>
</comment>
<sequence>MQRLEEHTWQAFRLGDIADIRSGRDIYAGERRSGDTPYVTSGTANNGIGYFVANYNDSITSNAISVNRNGSIGEAFYHPYPALYGNDCRRVILRDYTDAGIQLFIAHAISMQKQAFSYSRKLGSKRLTNLRIMLPVNSSGAPDDEYMEKYAQQKQKAMLLKYGAYAEQQITKIGSYVKVPKLNEKEWAPFKLTNIFEEISRGKRLKKADHVPGQLPYVSSTASNNGIDDYIEASAGTRVFRNCISLANSGSVGTAFYEPFNYVASDHVTALKTAQSSKYTSLFMATVIAKQKSNFNFNREINDIRVHNMRIMLPVNDSGEPDYEYMEQYTKNMMLRKYEQYLTFLEGKTRN</sequence>
<dbReference type="GO" id="GO:0009307">
    <property type="term" value="P:DNA restriction-modification system"/>
    <property type="evidence" value="ECO:0007669"/>
    <property type="project" value="UniProtKB-KW"/>
</dbReference>
<feature type="domain" description="Type I restriction modification DNA specificity" evidence="4">
    <location>
        <begin position="8"/>
        <end position="138"/>
    </location>
</feature>
<evidence type="ECO:0000313" key="5">
    <source>
        <dbReference type="EMBL" id="KFI40428.1"/>
    </source>
</evidence>
<name>A0A086Z1M8_9BIFI</name>
<dbReference type="Proteomes" id="UP000029015">
    <property type="component" value="Unassembled WGS sequence"/>
</dbReference>
<dbReference type="GO" id="GO:0003677">
    <property type="term" value="F:DNA binding"/>
    <property type="evidence" value="ECO:0007669"/>
    <property type="project" value="UniProtKB-KW"/>
</dbReference>
<keyword evidence="6" id="KW-1185">Reference proteome</keyword>
<keyword evidence="2" id="KW-0680">Restriction system</keyword>
<dbReference type="InterPro" id="IPR000055">
    <property type="entry name" value="Restrct_endonuc_typeI_TRD"/>
</dbReference>
<dbReference type="OrthoDB" id="5109672at2"/>
<evidence type="ECO:0000256" key="2">
    <source>
        <dbReference type="ARBA" id="ARBA00022747"/>
    </source>
</evidence>
<organism evidence="5 6">
    <name type="scientific">Bifidobacterium actinocoloniiforme DSM 22766</name>
    <dbReference type="NCBI Taxonomy" id="1437605"/>
    <lineage>
        <taxon>Bacteria</taxon>
        <taxon>Bacillati</taxon>
        <taxon>Actinomycetota</taxon>
        <taxon>Actinomycetes</taxon>
        <taxon>Bifidobacteriales</taxon>
        <taxon>Bifidobacteriaceae</taxon>
        <taxon>Bifidobacterium</taxon>
    </lineage>
</organism>
<evidence type="ECO:0000256" key="3">
    <source>
        <dbReference type="ARBA" id="ARBA00023125"/>
    </source>
</evidence>